<organism evidence="10 11">
    <name type="scientific">Kocuria marina</name>
    <dbReference type="NCBI Taxonomy" id="223184"/>
    <lineage>
        <taxon>Bacteria</taxon>
        <taxon>Bacillati</taxon>
        <taxon>Actinomycetota</taxon>
        <taxon>Actinomycetes</taxon>
        <taxon>Micrococcales</taxon>
        <taxon>Micrococcaceae</taxon>
        <taxon>Kocuria</taxon>
    </lineage>
</organism>
<sequence length="381" mass="40419">MSEQRTALYEAHERLGARFTDFGGWTMPVRYASDTAEHHAVRRGAGIFDLSHMGEVSVSGPQAGAFLDHALVGVLSGLTVGRAKYSIIVDEQGRILDDLITYRTDEDEYLVVPNAGNQETVVRALQERAQGFDVRVTDSGPATSLIAVQGPRALEVLEATRLEPAEDVAALKYYACVRARCADVAVLVARTGYTGEDGFELYCDNQDAPVLWDALLATAAELGTEEAPVGAAGLAARDSLRLEAGMPLYGHELSTEITPVEAGLGKLVEIALRKKAEAGTTTVGEDVLAAMLEGTPERTLIGLEGLGRKPVRAGYTVHVGERTVGEVTSGLPSPTLGKPVAMALVATDAVDGIDAGEVSVQDARGRAVEVTRTALPFYKRS</sequence>
<accession>A0A0B0DFG9</accession>
<protein>
    <recommendedName>
        <fullName evidence="2">aminomethyltransferase</fullName>
        <ecNumber evidence="2">2.1.2.10</ecNumber>
    </recommendedName>
    <alternativeName>
        <fullName evidence="5">Glycine cleavage system T protein</fullName>
    </alternativeName>
</protein>
<comment type="similarity">
    <text evidence="1">Belongs to the GcvT family.</text>
</comment>
<evidence type="ECO:0000313" key="11">
    <source>
        <dbReference type="Proteomes" id="UP000030664"/>
    </source>
</evidence>
<feature type="binding site" evidence="7">
    <location>
        <position position="200"/>
    </location>
    <ligand>
        <name>substrate</name>
    </ligand>
</feature>
<dbReference type="Gene3D" id="4.10.1250.10">
    <property type="entry name" value="Aminomethyltransferase fragment"/>
    <property type="match status" value="1"/>
</dbReference>
<dbReference type="InterPro" id="IPR006223">
    <property type="entry name" value="GcvT"/>
</dbReference>
<dbReference type="NCBIfam" id="TIGR00528">
    <property type="entry name" value="gcvT"/>
    <property type="match status" value="1"/>
</dbReference>
<dbReference type="InterPro" id="IPR028896">
    <property type="entry name" value="GcvT/YgfZ/DmdA"/>
</dbReference>
<gene>
    <name evidence="10" type="ORF">AS25_01040</name>
</gene>
<proteinExistence type="inferred from homology"/>
<evidence type="ECO:0000256" key="1">
    <source>
        <dbReference type="ARBA" id="ARBA00008609"/>
    </source>
</evidence>
<dbReference type="EMBL" id="JROM01000007">
    <property type="protein sequence ID" value="KHE75445.1"/>
    <property type="molecule type" value="Genomic_DNA"/>
</dbReference>
<dbReference type="GO" id="GO:0005960">
    <property type="term" value="C:glycine cleavage complex"/>
    <property type="evidence" value="ECO:0007669"/>
    <property type="project" value="InterPro"/>
</dbReference>
<dbReference type="NCBIfam" id="NF001567">
    <property type="entry name" value="PRK00389.1"/>
    <property type="match status" value="1"/>
</dbReference>
<dbReference type="eggNOG" id="COG0404">
    <property type="taxonomic scope" value="Bacteria"/>
</dbReference>
<dbReference type="Pfam" id="PF08669">
    <property type="entry name" value="GCV_T_C"/>
    <property type="match status" value="1"/>
</dbReference>
<evidence type="ECO:0000256" key="6">
    <source>
        <dbReference type="ARBA" id="ARBA00047665"/>
    </source>
</evidence>
<dbReference type="GO" id="GO:0008483">
    <property type="term" value="F:transaminase activity"/>
    <property type="evidence" value="ECO:0007669"/>
    <property type="project" value="UniProtKB-KW"/>
</dbReference>
<dbReference type="EC" id="2.1.2.10" evidence="2"/>
<dbReference type="AlphaFoldDB" id="A0A0B0DFG9"/>
<evidence type="ECO:0000256" key="5">
    <source>
        <dbReference type="ARBA" id="ARBA00031395"/>
    </source>
</evidence>
<evidence type="ECO:0000256" key="7">
    <source>
        <dbReference type="PIRSR" id="PIRSR006487-1"/>
    </source>
</evidence>
<keyword evidence="4" id="KW-0808">Transferase</keyword>
<dbReference type="InterPro" id="IPR029043">
    <property type="entry name" value="GcvT/YgfZ_C"/>
</dbReference>
<dbReference type="PANTHER" id="PTHR43757:SF2">
    <property type="entry name" value="AMINOMETHYLTRANSFERASE, MITOCHONDRIAL"/>
    <property type="match status" value="1"/>
</dbReference>
<evidence type="ECO:0000256" key="4">
    <source>
        <dbReference type="ARBA" id="ARBA00022679"/>
    </source>
</evidence>
<dbReference type="Proteomes" id="UP000030664">
    <property type="component" value="Unassembled WGS sequence"/>
</dbReference>
<name>A0A0B0DFG9_9MICC</name>
<dbReference type="GO" id="GO:0005829">
    <property type="term" value="C:cytosol"/>
    <property type="evidence" value="ECO:0007669"/>
    <property type="project" value="TreeGrafter"/>
</dbReference>
<dbReference type="InterPro" id="IPR027266">
    <property type="entry name" value="TrmE/GcvT-like"/>
</dbReference>
<reference evidence="10 11" key="1">
    <citation type="submission" date="2014-09" db="EMBL/GenBank/DDBJ databases">
        <title>High-quality draft genome sequence of Kocuria marina SO9-6, an actinobacterium isolated from a copper mine.</title>
        <authorList>
            <person name="Castro D.B."/>
            <person name="Pereira L.B."/>
            <person name="Silva M.V."/>
            <person name="Silva B.P."/>
            <person name="Zanardi B.R."/>
            <person name="Carlos C."/>
            <person name="Belgini D.R."/>
            <person name="Limache E.G."/>
            <person name="Lacerda G.V."/>
            <person name="Nery M.B."/>
            <person name="Gomes M.B."/>
            <person name="Souza S."/>
            <person name="Silva T.M."/>
            <person name="Rodrigues V.D."/>
            <person name="Paulino L.C."/>
            <person name="Vicentini R."/>
            <person name="Ferraz L.F."/>
            <person name="Ottoboni L.M."/>
        </authorList>
    </citation>
    <scope>NUCLEOTIDE SEQUENCE [LARGE SCALE GENOMIC DNA]</scope>
    <source>
        <strain evidence="10 11">SO9-6</strain>
    </source>
</reference>
<comment type="caution">
    <text evidence="10">The sequence shown here is derived from an EMBL/GenBank/DDBJ whole genome shotgun (WGS) entry which is preliminary data.</text>
</comment>
<dbReference type="Gene3D" id="3.30.1360.120">
    <property type="entry name" value="Probable tRNA modification gtpase trme, domain 1"/>
    <property type="match status" value="1"/>
</dbReference>
<dbReference type="RefSeq" id="WP_035959853.1">
    <property type="nucleotide sequence ID" value="NZ_JROM01000007.1"/>
</dbReference>
<dbReference type="InterPro" id="IPR013977">
    <property type="entry name" value="GcvT_C"/>
</dbReference>
<evidence type="ECO:0000256" key="2">
    <source>
        <dbReference type="ARBA" id="ARBA00012616"/>
    </source>
</evidence>
<dbReference type="SUPFAM" id="SSF103025">
    <property type="entry name" value="Folate-binding domain"/>
    <property type="match status" value="1"/>
</dbReference>
<dbReference type="InterPro" id="IPR006222">
    <property type="entry name" value="GCVT_N"/>
</dbReference>
<keyword evidence="3" id="KW-0032">Aminotransferase</keyword>
<evidence type="ECO:0000259" key="9">
    <source>
        <dbReference type="Pfam" id="PF08669"/>
    </source>
</evidence>
<dbReference type="PANTHER" id="PTHR43757">
    <property type="entry name" value="AMINOMETHYLTRANSFERASE"/>
    <property type="match status" value="1"/>
</dbReference>
<dbReference type="Gene3D" id="3.30.70.1400">
    <property type="entry name" value="Aminomethyltransferase beta-barrel domains"/>
    <property type="match status" value="1"/>
</dbReference>
<feature type="domain" description="Aminomethyltransferase C-terminal" evidence="9">
    <location>
        <begin position="298"/>
        <end position="379"/>
    </location>
</feature>
<dbReference type="STRING" id="223184.AS25_01040"/>
<feature type="domain" description="GCVT N-terminal" evidence="8">
    <location>
        <begin position="8"/>
        <end position="269"/>
    </location>
</feature>
<dbReference type="SUPFAM" id="SSF101790">
    <property type="entry name" value="Aminomethyltransferase beta-barrel domain"/>
    <property type="match status" value="1"/>
</dbReference>
<evidence type="ECO:0000259" key="8">
    <source>
        <dbReference type="Pfam" id="PF01571"/>
    </source>
</evidence>
<dbReference type="GO" id="GO:0006546">
    <property type="term" value="P:glycine catabolic process"/>
    <property type="evidence" value="ECO:0007669"/>
    <property type="project" value="InterPro"/>
</dbReference>
<evidence type="ECO:0000313" key="10">
    <source>
        <dbReference type="EMBL" id="KHE75445.1"/>
    </source>
</evidence>
<dbReference type="Pfam" id="PF01571">
    <property type="entry name" value="GCV_T"/>
    <property type="match status" value="1"/>
</dbReference>
<dbReference type="Gene3D" id="2.40.30.110">
    <property type="entry name" value="Aminomethyltransferase beta-barrel domains"/>
    <property type="match status" value="1"/>
</dbReference>
<dbReference type="PIRSF" id="PIRSF006487">
    <property type="entry name" value="GcvT"/>
    <property type="match status" value="1"/>
</dbReference>
<comment type="catalytic activity">
    <reaction evidence="6">
        <text>N(6)-[(R)-S(8)-aminomethyldihydrolipoyl]-L-lysyl-[protein] + (6S)-5,6,7,8-tetrahydrofolate = N(6)-[(R)-dihydrolipoyl]-L-lysyl-[protein] + (6R)-5,10-methylene-5,6,7,8-tetrahydrofolate + NH4(+)</text>
        <dbReference type="Rhea" id="RHEA:16945"/>
        <dbReference type="Rhea" id="RHEA-COMP:10475"/>
        <dbReference type="Rhea" id="RHEA-COMP:10492"/>
        <dbReference type="ChEBI" id="CHEBI:15636"/>
        <dbReference type="ChEBI" id="CHEBI:28938"/>
        <dbReference type="ChEBI" id="CHEBI:57453"/>
        <dbReference type="ChEBI" id="CHEBI:83100"/>
        <dbReference type="ChEBI" id="CHEBI:83143"/>
        <dbReference type="EC" id="2.1.2.10"/>
    </reaction>
</comment>
<dbReference type="GO" id="GO:0004047">
    <property type="term" value="F:aminomethyltransferase activity"/>
    <property type="evidence" value="ECO:0007669"/>
    <property type="project" value="UniProtKB-EC"/>
</dbReference>
<evidence type="ECO:0000256" key="3">
    <source>
        <dbReference type="ARBA" id="ARBA00022576"/>
    </source>
</evidence>